<comment type="caution">
    <text evidence="3">The sequence shown here is derived from an EMBL/GenBank/DDBJ whole genome shotgun (WGS) entry which is preliminary data.</text>
</comment>
<keyword evidence="2" id="KW-0560">Oxidoreductase</keyword>
<dbReference type="PANTHER" id="PTHR44196:SF2">
    <property type="entry name" value="SHORT-CHAIN DEHYDROGENASE-RELATED"/>
    <property type="match status" value="1"/>
</dbReference>
<sequence length="255" mass="26916">MRPGTAVITGASTGIGRSLARCFARDGHSLVITSDEPDELAVAARGLRLEGSPRVETVIADLSTTGGPQHLYNDVKALGVRADFFVSNAGRGVLGRFVDNDLDAELNSIRLNVMATTTLTKLFARDMVQRGRGRIMITSSLVAFAPAQNLAVYSATKAYNFALSTALGGELRERGVTVTALMPDLTDTAFFARNGMADSVIGKAPKADVDEVAQAGYRAMMRGDDHVVAPLTAKVKAAASHLIPSRILSAIARAN</sequence>
<reference evidence="3 4" key="1">
    <citation type="submission" date="2023-11" db="EMBL/GenBank/DDBJ databases">
        <authorList>
            <person name="Bao R."/>
        </authorList>
    </citation>
    <scope>NUCLEOTIDE SEQUENCE [LARGE SCALE GENOMIC DNA]</scope>
    <source>
        <strain evidence="3 4">PJ23</strain>
    </source>
</reference>
<dbReference type="EMBL" id="JAXAFJ010000002">
    <property type="protein sequence ID" value="MDX6805712.1"/>
    <property type="molecule type" value="Genomic_DNA"/>
</dbReference>
<accession>A0ABU4RLN1</accession>
<dbReference type="Proteomes" id="UP001274321">
    <property type="component" value="Unassembled WGS sequence"/>
</dbReference>
<dbReference type="PANTHER" id="PTHR44196">
    <property type="entry name" value="DEHYDROGENASE/REDUCTASE SDR FAMILY MEMBER 7B"/>
    <property type="match status" value="1"/>
</dbReference>
<evidence type="ECO:0000313" key="3">
    <source>
        <dbReference type="EMBL" id="MDX6805712.1"/>
    </source>
</evidence>
<organism evidence="3 4">
    <name type="scientific">Terrihabitans rhizophilus</name>
    <dbReference type="NCBI Taxonomy" id="3092662"/>
    <lineage>
        <taxon>Bacteria</taxon>
        <taxon>Pseudomonadati</taxon>
        <taxon>Pseudomonadota</taxon>
        <taxon>Alphaproteobacteria</taxon>
        <taxon>Hyphomicrobiales</taxon>
        <taxon>Terrihabitans</taxon>
    </lineage>
</organism>
<keyword evidence="4" id="KW-1185">Reference proteome</keyword>
<dbReference type="InterPro" id="IPR036291">
    <property type="entry name" value="NAD(P)-bd_dom_sf"/>
</dbReference>
<evidence type="ECO:0000256" key="1">
    <source>
        <dbReference type="ARBA" id="ARBA00006484"/>
    </source>
</evidence>
<name>A0ABU4RLN1_9HYPH</name>
<dbReference type="PRINTS" id="PR00081">
    <property type="entry name" value="GDHRDH"/>
</dbReference>
<dbReference type="InterPro" id="IPR002347">
    <property type="entry name" value="SDR_fam"/>
</dbReference>
<dbReference type="CDD" id="cd05233">
    <property type="entry name" value="SDR_c"/>
    <property type="match status" value="1"/>
</dbReference>
<protein>
    <submittedName>
        <fullName evidence="3">SDR family NAD(P)-dependent oxidoreductase</fullName>
    </submittedName>
</protein>
<comment type="similarity">
    <text evidence="1">Belongs to the short-chain dehydrogenases/reductases (SDR) family.</text>
</comment>
<dbReference type="Pfam" id="PF00106">
    <property type="entry name" value="adh_short"/>
    <property type="match status" value="1"/>
</dbReference>
<evidence type="ECO:0000313" key="4">
    <source>
        <dbReference type="Proteomes" id="UP001274321"/>
    </source>
</evidence>
<evidence type="ECO:0000256" key="2">
    <source>
        <dbReference type="ARBA" id="ARBA00023002"/>
    </source>
</evidence>
<gene>
    <name evidence="3" type="ORF">SCD90_06525</name>
</gene>
<proteinExistence type="inferred from homology"/>
<dbReference type="RefSeq" id="WP_319843814.1">
    <property type="nucleotide sequence ID" value="NZ_JAXAFJ010000002.1"/>
</dbReference>
<dbReference type="SUPFAM" id="SSF51735">
    <property type="entry name" value="NAD(P)-binding Rossmann-fold domains"/>
    <property type="match status" value="1"/>
</dbReference>
<dbReference type="Gene3D" id="3.40.50.720">
    <property type="entry name" value="NAD(P)-binding Rossmann-like Domain"/>
    <property type="match status" value="1"/>
</dbReference>